<gene>
    <name evidence="3" type="ORF">E5676_scaffold1251G00450</name>
    <name evidence="2" type="ORF">E6C27_scaffold543G00470</name>
</gene>
<name>A0A5A7TUE1_CUCMM</name>
<evidence type="ECO:0000256" key="1">
    <source>
        <dbReference type="SAM" id="MobiDB-lite"/>
    </source>
</evidence>
<comment type="caution">
    <text evidence="2">The sequence shown here is derived from an EMBL/GenBank/DDBJ whole genome shotgun (WGS) entry which is preliminary data.</text>
</comment>
<evidence type="ECO:0000313" key="2">
    <source>
        <dbReference type="EMBL" id="KAA0046468.1"/>
    </source>
</evidence>
<dbReference type="Proteomes" id="UP000321393">
    <property type="component" value="Unassembled WGS sequence"/>
</dbReference>
<organism evidence="2 4">
    <name type="scientific">Cucumis melo var. makuwa</name>
    <name type="common">Oriental melon</name>
    <dbReference type="NCBI Taxonomy" id="1194695"/>
    <lineage>
        <taxon>Eukaryota</taxon>
        <taxon>Viridiplantae</taxon>
        <taxon>Streptophyta</taxon>
        <taxon>Embryophyta</taxon>
        <taxon>Tracheophyta</taxon>
        <taxon>Spermatophyta</taxon>
        <taxon>Magnoliopsida</taxon>
        <taxon>eudicotyledons</taxon>
        <taxon>Gunneridae</taxon>
        <taxon>Pentapetalae</taxon>
        <taxon>rosids</taxon>
        <taxon>fabids</taxon>
        <taxon>Cucurbitales</taxon>
        <taxon>Cucurbitaceae</taxon>
        <taxon>Benincaseae</taxon>
        <taxon>Cucumis</taxon>
    </lineage>
</organism>
<feature type="compositionally biased region" description="Basic and acidic residues" evidence="1">
    <location>
        <begin position="110"/>
        <end position="121"/>
    </location>
</feature>
<reference evidence="4 5" key="1">
    <citation type="submission" date="2019-08" db="EMBL/GenBank/DDBJ databases">
        <title>Draft genome sequences of two oriental melons (Cucumis melo L. var makuwa).</title>
        <authorList>
            <person name="Kwon S.-Y."/>
        </authorList>
    </citation>
    <scope>NUCLEOTIDE SEQUENCE [LARGE SCALE GENOMIC DNA]</scope>
    <source>
        <strain evidence="5">cv. Chang Bougi</strain>
        <strain evidence="4">cv. SW 3</strain>
        <tissue evidence="2">Leaf</tissue>
    </source>
</reference>
<sequence length="146" mass="17127">MKKFFLPIENARRRQDLKVFRHRDRENLNDAWSISKRLVKACLHHGISKCVLMEKFYFRLSEDAQQTVDVVFVGGVLRNSYNQTKTMLDTMISNSQECRDDCISSQQENGENRGRTDEGMDRNAMVTLQGQVTEMNKLLSPWCYRK</sequence>
<dbReference type="Proteomes" id="UP000321947">
    <property type="component" value="Unassembled WGS sequence"/>
</dbReference>
<protein>
    <submittedName>
        <fullName evidence="2">Uncharacterized protein</fullName>
    </submittedName>
</protein>
<proteinExistence type="predicted"/>
<dbReference type="OrthoDB" id="1305902at2759"/>
<evidence type="ECO:0000313" key="3">
    <source>
        <dbReference type="EMBL" id="TYJ97743.1"/>
    </source>
</evidence>
<evidence type="ECO:0000313" key="4">
    <source>
        <dbReference type="Proteomes" id="UP000321393"/>
    </source>
</evidence>
<dbReference type="EMBL" id="SSTD01018615">
    <property type="protein sequence ID" value="TYJ97743.1"/>
    <property type="molecule type" value="Genomic_DNA"/>
</dbReference>
<evidence type="ECO:0000313" key="5">
    <source>
        <dbReference type="Proteomes" id="UP000321947"/>
    </source>
</evidence>
<dbReference type="EMBL" id="SSTE01014036">
    <property type="protein sequence ID" value="KAA0046468.1"/>
    <property type="molecule type" value="Genomic_DNA"/>
</dbReference>
<accession>A0A5A7TUE1</accession>
<dbReference type="AlphaFoldDB" id="A0A5A7TUE1"/>
<feature type="region of interest" description="Disordered" evidence="1">
    <location>
        <begin position="102"/>
        <end position="122"/>
    </location>
</feature>